<reference evidence="1 2" key="1">
    <citation type="submission" date="2019-03" db="EMBL/GenBank/DDBJ databases">
        <title>Genomics of glacier-inhabiting Cryobacterium strains.</title>
        <authorList>
            <person name="Liu Q."/>
            <person name="Xin Y.-H."/>
        </authorList>
    </citation>
    <scope>NUCLEOTIDE SEQUENCE [LARGE SCALE GENOMIC DNA]</scope>
    <source>
        <strain evidence="1 2">TMT2-48-2</strain>
    </source>
</reference>
<dbReference type="OrthoDB" id="5147340at2"/>
<keyword evidence="2" id="KW-1185">Reference proteome</keyword>
<evidence type="ECO:0000313" key="2">
    <source>
        <dbReference type="Proteomes" id="UP000298433"/>
    </source>
</evidence>
<organism evidence="1 2">
    <name type="scientific">Cryobacterium cheniae</name>
    <dbReference type="NCBI Taxonomy" id="1259262"/>
    <lineage>
        <taxon>Bacteria</taxon>
        <taxon>Bacillati</taxon>
        <taxon>Actinomycetota</taxon>
        <taxon>Actinomycetes</taxon>
        <taxon>Micrococcales</taxon>
        <taxon>Microbacteriaceae</taxon>
        <taxon>Cryobacterium</taxon>
    </lineage>
</organism>
<accession>A0A4R8XXC7</accession>
<dbReference type="AlphaFoldDB" id="A0A4R8XXC7"/>
<dbReference type="Proteomes" id="UP000298433">
    <property type="component" value="Unassembled WGS sequence"/>
</dbReference>
<evidence type="ECO:0000313" key="1">
    <source>
        <dbReference type="EMBL" id="TFC83720.1"/>
    </source>
</evidence>
<protein>
    <submittedName>
        <fullName evidence="1">Uncharacterized protein</fullName>
    </submittedName>
</protein>
<dbReference type="RefSeq" id="WP_134368710.1">
    <property type="nucleotide sequence ID" value="NZ_SOGN01000010.1"/>
</dbReference>
<proteinExistence type="predicted"/>
<comment type="caution">
    <text evidence="1">The sequence shown here is derived from an EMBL/GenBank/DDBJ whole genome shotgun (WGS) entry which is preliminary data.</text>
</comment>
<dbReference type="EMBL" id="SOGN01000010">
    <property type="protein sequence ID" value="TFC83720.1"/>
    <property type="molecule type" value="Genomic_DNA"/>
</dbReference>
<sequence length="148" mass="15804">MSVDSIYRHIRSHLAQDVRAALRGSQGLSTSDMIQRLADVANDALHARRAALEAGHTQNSLRAGDAELRALTVLLGRFGIDDLELIDQLKAGETLARAVGQATTRNPAIGTEVATRLRLLGDSQTADALERHAAVAAGSNPEMKEVTE</sequence>
<gene>
    <name evidence="1" type="ORF">E3T23_01805</name>
</gene>
<name>A0A4R8XXC7_9MICO</name>